<organism evidence="1">
    <name type="scientific">marine sediment metagenome</name>
    <dbReference type="NCBI Taxonomy" id="412755"/>
    <lineage>
        <taxon>unclassified sequences</taxon>
        <taxon>metagenomes</taxon>
        <taxon>ecological metagenomes</taxon>
    </lineage>
</organism>
<protein>
    <submittedName>
        <fullName evidence="1">Uncharacterized protein</fullName>
    </submittedName>
</protein>
<comment type="caution">
    <text evidence="1">The sequence shown here is derived from an EMBL/GenBank/DDBJ whole genome shotgun (WGS) entry which is preliminary data.</text>
</comment>
<accession>A0A0F9DAP4</accession>
<reference evidence="1" key="1">
    <citation type="journal article" date="2015" name="Nature">
        <title>Complex archaea that bridge the gap between prokaryotes and eukaryotes.</title>
        <authorList>
            <person name="Spang A."/>
            <person name="Saw J.H."/>
            <person name="Jorgensen S.L."/>
            <person name="Zaremba-Niedzwiedzka K."/>
            <person name="Martijn J."/>
            <person name="Lind A.E."/>
            <person name="van Eijk R."/>
            <person name="Schleper C."/>
            <person name="Guy L."/>
            <person name="Ettema T.J."/>
        </authorList>
    </citation>
    <scope>NUCLEOTIDE SEQUENCE</scope>
</reference>
<name>A0A0F9DAP4_9ZZZZ</name>
<sequence>MTSVSGGLNPSVWTDARAVFLDNINNSSLASAKFVKSIQHVEIVISDSSSTNTGAISSVDTAKCMIIKEGEELAAGTGGSNVEWDFDSATVIRVRRSWSDNVATCQATIVEFF</sequence>
<evidence type="ECO:0000313" key="1">
    <source>
        <dbReference type="EMBL" id="KKL14816.1"/>
    </source>
</evidence>
<dbReference type="AlphaFoldDB" id="A0A0F9DAP4"/>
<proteinExistence type="predicted"/>
<gene>
    <name evidence="1" type="ORF">LCGC14_2511890</name>
</gene>
<dbReference type="EMBL" id="LAZR01040307">
    <property type="protein sequence ID" value="KKL14816.1"/>
    <property type="molecule type" value="Genomic_DNA"/>
</dbReference>